<name>A0A2M7NZU8_9BACT</name>
<dbReference type="InterPro" id="IPR000847">
    <property type="entry name" value="LysR_HTH_N"/>
</dbReference>
<dbReference type="PANTHER" id="PTHR30126">
    <property type="entry name" value="HTH-TYPE TRANSCRIPTIONAL REGULATOR"/>
    <property type="match status" value="1"/>
</dbReference>
<dbReference type="SUPFAM" id="SSF53850">
    <property type="entry name" value="Periplasmic binding protein-like II"/>
    <property type="match status" value="1"/>
</dbReference>
<dbReference type="Gene3D" id="3.40.190.290">
    <property type="match status" value="1"/>
</dbReference>
<dbReference type="GO" id="GO:0000976">
    <property type="term" value="F:transcription cis-regulatory region binding"/>
    <property type="evidence" value="ECO:0007669"/>
    <property type="project" value="TreeGrafter"/>
</dbReference>
<dbReference type="PANTHER" id="PTHR30126:SF39">
    <property type="entry name" value="HTH-TYPE TRANSCRIPTIONAL REGULATOR CYSL"/>
    <property type="match status" value="1"/>
</dbReference>
<evidence type="ECO:0000256" key="4">
    <source>
        <dbReference type="ARBA" id="ARBA00023163"/>
    </source>
</evidence>
<dbReference type="EMBL" id="PFKI01000288">
    <property type="protein sequence ID" value="PIY18578.1"/>
    <property type="molecule type" value="Genomic_DNA"/>
</dbReference>
<dbReference type="InterPro" id="IPR036388">
    <property type="entry name" value="WH-like_DNA-bd_sf"/>
</dbReference>
<evidence type="ECO:0000256" key="3">
    <source>
        <dbReference type="ARBA" id="ARBA00023125"/>
    </source>
</evidence>
<evidence type="ECO:0000256" key="1">
    <source>
        <dbReference type="ARBA" id="ARBA00009437"/>
    </source>
</evidence>
<keyword evidence="2" id="KW-0805">Transcription regulation</keyword>
<accession>A0A2M7NZU8</accession>
<organism evidence="6 7">
    <name type="scientific">Candidatus Desantisbacteria bacterium CG_4_10_14_3_um_filter_40_18</name>
    <dbReference type="NCBI Taxonomy" id="1974544"/>
    <lineage>
        <taxon>Bacteria</taxon>
        <taxon>Candidatus Desantisiibacteriota</taxon>
    </lineage>
</organism>
<reference evidence="7" key="1">
    <citation type="submission" date="2017-09" db="EMBL/GenBank/DDBJ databases">
        <title>Depth-based differentiation of microbial function through sediment-hosted aquifers and enrichment of novel symbionts in the deep terrestrial subsurface.</title>
        <authorList>
            <person name="Probst A.J."/>
            <person name="Ladd B."/>
            <person name="Jarett J.K."/>
            <person name="Geller-Mcgrath D.E."/>
            <person name="Sieber C.M.K."/>
            <person name="Emerson J.B."/>
            <person name="Anantharaman K."/>
            <person name="Thomas B.C."/>
            <person name="Malmstrom R."/>
            <person name="Stieglmeier M."/>
            <person name="Klingl A."/>
            <person name="Woyke T."/>
            <person name="Ryan C.M."/>
            <person name="Banfield J.F."/>
        </authorList>
    </citation>
    <scope>NUCLEOTIDE SEQUENCE [LARGE SCALE GENOMIC DNA]</scope>
</reference>
<dbReference type="Proteomes" id="UP000231028">
    <property type="component" value="Unassembled WGS sequence"/>
</dbReference>
<dbReference type="PROSITE" id="PS50931">
    <property type="entry name" value="HTH_LYSR"/>
    <property type="match status" value="1"/>
</dbReference>
<dbReference type="InterPro" id="IPR047788">
    <property type="entry name" value="LysR-like_Sec_metab"/>
</dbReference>
<dbReference type="InterPro" id="IPR005119">
    <property type="entry name" value="LysR_subst-bd"/>
</dbReference>
<protein>
    <submittedName>
        <fullName evidence="6">LysR family transcriptional regulator</fullName>
    </submittedName>
</protein>
<dbReference type="Pfam" id="PF03466">
    <property type="entry name" value="LysR_substrate"/>
    <property type="match status" value="1"/>
</dbReference>
<dbReference type="PRINTS" id="PR00039">
    <property type="entry name" value="HTHLYSR"/>
</dbReference>
<dbReference type="AlphaFoldDB" id="A0A2M7NZU8"/>
<dbReference type="Gene3D" id="1.10.10.10">
    <property type="entry name" value="Winged helix-like DNA-binding domain superfamily/Winged helix DNA-binding domain"/>
    <property type="match status" value="1"/>
</dbReference>
<comment type="caution">
    <text evidence="6">The sequence shown here is derived from an EMBL/GenBank/DDBJ whole genome shotgun (WGS) entry which is preliminary data.</text>
</comment>
<dbReference type="GO" id="GO:0003700">
    <property type="term" value="F:DNA-binding transcription factor activity"/>
    <property type="evidence" value="ECO:0007669"/>
    <property type="project" value="InterPro"/>
</dbReference>
<evidence type="ECO:0000313" key="7">
    <source>
        <dbReference type="Proteomes" id="UP000231028"/>
    </source>
</evidence>
<comment type="similarity">
    <text evidence="1">Belongs to the LysR transcriptional regulatory family.</text>
</comment>
<dbReference type="Pfam" id="PF00126">
    <property type="entry name" value="HTH_1"/>
    <property type="match status" value="1"/>
</dbReference>
<evidence type="ECO:0000313" key="6">
    <source>
        <dbReference type="EMBL" id="PIY18578.1"/>
    </source>
</evidence>
<dbReference type="FunFam" id="1.10.10.10:FF:000001">
    <property type="entry name" value="LysR family transcriptional regulator"/>
    <property type="match status" value="1"/>
</dbReference>
<sequence length="313" mass="35444">MSNKGASYMLNRFSLKTFYTLAKEKSFSSTARILCLTQPAVSQQIHILEEYLETRLFDRLKGKVSLTPSGDVLFRYAHNILELYQKAEKEISELTESARGRLVIGASTTIGQYLLPVILGRFKDCYPKIDILLANANTRDIAAQLLNNLIDLGLVEGPTEHKDILVEKFMEDELVVITPTRHHWQEASEIDIDEVKKEAIILREQGSGTRKTIENTLSIAGIKLTDLNIKMELGSSESIKSAVEAGLGIAITSQWTVLKEKKLNSLKIFRIKGIRFKRNFTVIVKNTLFKTRAMEQFLDFLKKSEINYSSLVQ</sequence>
<keyword evidence="3" id="KW-0238">DNA-binding</keyword>
<dbReference type="SUPFAM" id="SSF46785">
    <property type="entry name" value="Winged helix' DNA-binding domain"/>
    <property type="match status" value="1"/>
</dbReference>
<evidence type="ECO:0000259" key="5">
    <source>
        <dbReference type="PROSITE" id="PS50931"/>
    </source>
</evidence>
<proteinExistence type="inferred from homology"/>
<dbReference type="InterPro" id="IPR036390">
    <property type="entry name" value="WH_DNA-bd_sf"/>
</dbReference>
<dbReference type="CDD" id="cd08420">
    <property type="entry name" value="PBP2_CysL_like"/>
    <property type="match status" value="1"/>
</dbReference>
<gene>
    <name evidence="6" type="ORF">COZ13_09825</name>
</gene>
<dbReference type="NCBIfam" id="NF040786">
    <property type="entry name" value="LysR_Sec_metab"/>
    <property type="match status" value="1"/>
</dbReference>
<evidence type="ECO:0000256" key="2">
    <source>
        <dbReference type="ARBA" id="ARBA00023015"/>
    </source>
</evidence>
<feature type="domain" description="HTH lysR-type" evidence="5">
    <location>
        <begin position="15"/>
        <end position="67"/>
    </location>
</feature>
<keyword evidence="4" id="KW-0804">Transcription</keyword>